<dbReference type="AlphaFoldDB" id="A0AAX0B4F3"/>
<comment type="caution">
    <text evidence="1">The sequence shown here is derived from an EMBL/GenBank/DDBJ whole genome shotgun (WGS) entry which is preliminary data.</text>
</comment>
<evidence type="ECO:0008006" key="3">
    <source>
        <dbReference type="Google" id="ProtNLM"/>
    </source>
</evidence>
<reference evidence="1" key="1">
    <citation type="submission" date="2020-05" db="EMBL/GenBank/DDBJ databases">
        <authorList>
            <person name="Brown S."/>
            <person name="Huntemann M."/>
            <person name="Clum A."/>
            <person name="Spunde A."/>
            <person name="Palaniappan K."/>
            <person name="Ritter S."/>
            <person name="Mikhailova N."/>
            <person name="Chen I.-M."/>
            <person name="Stamatis D."/>
            <person name="Reddy T."/>
            <person name="O'Malley R."/>
            <person name="Daum C."/>
            <person name="Shapiro N."/>
            <person name="Ivanova N."/>
            <person name="Kyrpides N."/>
            <person name="Woyke T."/>
        </authorList>
    </citation>
    <scope>NUCLEOTIDE SEQUENCE</scope>
    <source>
        <strain evidence="1">DJ080</strain>
    </source>
</reference>
<name>A0AAX0B4F3_CLOBE</name>
<evidence type="ECO:0000313" key="2">
    <source>
        <dbReference type="Proteomes" id="UP001193748"/>
    </source>
</evidence>
<proteinExistence type="predicted"/>
<dbReference type="EMBL" id="JABSWW010000001">
    <property type="protein sequence ID" value="NRT90031.1"/>
    <property type="molecule type" value="Genomic_DNA"/>
</dbReference>
<dbReference type="Proteomes" id="UP001193748">
    <property type="component" value="Unassembled WGS sequence"/>
</dbReference>
<accession>A0AAX0B4F3</accession>
<protein>
    <recommendedName>
        <fullName evidence="3">P22 coat protein-gene protein 5</fullName>
    </recommendedName>
</protein>
<reference evidence="1" key="2">
    <citation type="journal article" date="2022" name="Nat. Biotechnol.">
        <title>Carbon-negative production of acetone and isopropanol by gas fermentation at industrial pilot scale.</title>
        <authorList>
            <person name="Liew F.E."/>
            <person name="Nogle R."/>
            <person name="Abdalla T."/>
            <person name="Rasor B.J."/>
            <person name="Canter C."/>
            <person name="Jensen R.O."/>
            <person name="Wang L."/>
            <person name="Strutz J."/>
            <person name="Chirania P."/>
            <person name="De Tissera S."/>
            <person name="Mueller A.P."/>
            <person name="Ruan Z."/>
            <person name="Gao A."/>
            <person name="Tran L."/>
            <person name="Engle N.L."/>
            <person name="Bromley J.C."/>
            <person name="Daniell J."/>
            <person name="Conrado R."/>
            <person name="Tschaplinski T.J."/>
            <person name="Giannone R.J."/>
            <person name="Hettich R.L."/>
            <person name="Karim A.S."/>
            <person name="Simpson S.D."/>
            <person name="Brown S.D."/>
            <person name="Leang C."/>
            <person name="Jewett M.C."/>
            <person name="Kopke M."/>
        </authorList>
    </citation>
    <scope>NUCLEOTIDE SEQUENCE</scope>
    <source>
        <strain evidence="1">DJ080</strain>
    </source>
</reference>
<evidence type="ECO:0000313" key="1">
    <source>
        <dbReference type="EMBL" id="NRT90031.1"/>
    </source>
</evidence>
<organism evidence="1 2">
    <name type="scientific">Clostridium beijerinckii</name>
    <name type="common">Clostridium MP</name>
    <dbReference type="NCBI Taxonomy" id="1520"/>
    <lineage>
        <taxon>Bacteria</taxon>
        <taxon>Bacillati</taxon>
        <taxon>Bacillota</taxon>
        <taxon>Clostridia</taxon>
        <taxon>Eubacteriales</taxon>
        <taxon>Clostridiaceae</taxon>
        <taxon>Clostridium</taxon>
    </lineage>
</organism>
<gene>
    <name evidence="1" type="ORF">B0H41_003710</name>
</gene>
<sequence length="369" mass="39216">MANTFLTSQQIAREALLRLQSNFVMAGLVHTDYSSEFKQQGDTIQVRKPATFIADEFGGTINLQDVGESNVLVKLDKIADVSVEVSSKELSLNIENFGTQILDGATLAIAEKVDQDLCGLYADIPYYSGIGGTTPSALKDISNAMLVLNKNRVPTQNRCAVWDPYAQANLVTIDAIARVDASGTNAALREASMGRIMGFDNYMDQNIKTHVAGAYSALTDVKGAGTAGQLTVTLTSAAGSSTAQLKKGDIFTVNGQQFVATSDTPNAVSGVLTVNVYPAVKDTFTAQAVTFAKSHVASLAFHKNALCLATRPMEPPMGGADSYVATAPNGLSLRVTMGYNMDTKKNIISVDMLYGVKSIYPELASRVLG</sequence>
<dbReference type="RefSeq" id="WP_173711398.1">
    <property type="nucleotide sequence ID" value="NZ_JABSWW010000001.1"/>
</dbReference>